<proteinExistence type="predicted"/>
<dbReference type="InterPro" id="IPR001080">
    <property type="entry name" value="3Fe4S_ferredoxin"/>
</dbReference>
<dbReference type="AlphaFoldDB" id="A0A165ZQG9"/>
<dbReference type="PATRIC" id="fig|49547.3.peg.1694"/>
<dbReference type="RefSeq" id="WP_067092333.1">
    <property type="nucleotide sequence ID" value="NZ_LWMV01000197.1"/>
</dbReference>
<evidence type="ECO:0000313" key="8">
    <source>
        <dbReference type="Proteomes" id="UP000077245"/>
    </source>
</evidence>
<evidence type="ECO:0000256" key="4">
    <source>
        <dbReference type="ARBA" id="ARBA00023004"/>
    </source>
</evidence>
<accession>A0A165ZQG9</accession>
<evidence type="ECO:0000256" key="1">
    <source>
        <dbReference type="ARBA" id="ARBA00001966"/>
    </source>
</evidence>
<evidence type="ECO:0000259" key="6">
    <source>
        <dbReference type="PROSITE" id="PS51379"/>
    </source>
</evidence>
<dbReference type="EMBL" id="LWMV01000197">
    <property type="protein sequence ID" value="KZX11031.1"/>
    <property type="molecule type" value="Genomic_DNA"/>
</dbReference>
<feature type="domain" description="4Fe-4S ferredoxin-type" evidence="6">
    <location>
        <begin position="312"/>
        <end position="343"/>
    </location>
</feature>
<dbReference type="PROSITE" id="PS51379">
    <property type="entry name" value="4FE4S_FER_2"/>
    <property type="match status" value="11"/>
</dbReference>
<feature type="domain" description="4Fe-4S ferredoxin-type" evidence="6">
    <location>
        <begin position="393"/>
        <end position="411"/>
    </location>
</feature>
<dbReference type="PANTHER" id="PTHR43687:SF1">
    <property type="entry name" value="FERREDOXIN III"/>
    <property type="match status" value="1"/>
</dbReference>
<feature type="domain" description="4Fe-4S ferredoxin-type" evidence="6">
    <location>
        <begin position="1"/>
        <end position="29"/>
    </location>
</feature>
<keyword evidence="7" id="KW-0560">Oxidoreductase</keyword>
<comment type="caution">
    <text evidence="7">The sequence shown here is derived from an EMBL/GenBank/DDBJ whole genome shotgun (WGS) entry which is preliminary data.</text>
</comment>
<dbReference type="Pfam" id="PF12800">
    <property type="entry name" value="Fer4_4"/>
    <property type="match status" value="1"/>
</dbReference>
<dbReference type="Pfam" id="PF00037">
    <property type="entry name" value="Fer4"/>
    <property type="match status" value="1"/>
</dbReference>
<dbReference type="PANTHER" id="PTHR43687">
    <property type="entry name" value="ADENYLYLSULFATE REDUCTASE, BETA SUBUNIT"/>
    <property type="match status" value="1"/>
</dbReference>
<dbReference type="InterPro" id="IPR050572">
    <property type="entry name" value="Fe-S_Ferredoxin"/>
</dbReference>
<dbReference type="GO" id="GO:0005506">
    <property type="term" value="F:iron ion binding"/>
    <property type="evidence" value="ECO:0007669"/>
    <property type="project" value="InterPro"/>
</dbReference>
<evidence type="ECO:0000313" key="7">
    <source>
        <dbReference type="EMBL" id="KZX11031.1"/>
    </source>
</evidence>
<dbReference type="GO" id="GO:0051539">
    <property type="term" value="F:4 iron, 4 sulfur cluster binding"/>
    <property type="evidence" value="ECO:0007669"/>
    <property type="project" value="UniProtKB-KW"/>
</dbReference>
<gene>
    <name evidence="7" type="primary">padI</name>
    <name evidence="7" type="ORF">MBCUR_15860</name>
</gene>
<dbReference type="STRING" id="49547.MBCUR_15860"/>
<reference evidence="7 8" key="1">
    <citation type="submission" date="2016-04" db="EMBL/GenBank/DDBJ databases">
        <title>Genome sequence of Methanobrevibacter curvatus DSM 11111.</title>
        <authorList>
            <person name="Poehlein A."/>
            <person name="Seedorf H."/>
            <person name="Daniel R."/>
        </authorList>
    </citation>
    <scope>NUCLEOTIDE SEQUENCE [LARGE SCALE GENOMIC DNA]</scope>
    <source>
        <strain evidence="7 8">DSM 11111</strain>
    </source>
</reference>
<dbReference type="Gene3D" id="3.30.70.20">
    <property type="match status" value="7"/>
</dbReference>
<dbReference type="GO" id="GO:0047110">
    <property type="term" value="F:phenylglyoxylate dehydrogenase (acylating) activity"/>
    <property type="evidence" value="ECO:0007669"/>
    <property type="project" value="UniProtKB-EC"/>
</dbReference>
<evidence type="ECO:0000256" key="2">
    <source>
        <dbReference type="ARBA" id="ARBA00022485"/>
    </source>
</evidence>
<dbReference type="OrthoDB" id="23833at2157"/>
<keyword evidence="4" id="KW-0408">Iron</keyword>
<feature type="domain" description="4Fe-4S ferredoxin-type" evidence="6">
    <location>
        <begin position="67"/>
        <end position="96"/>
    </location>
</feature>
<dbReference type="GO" id="GO:0009055">
    <property type="term" value="F:electron transfer activity"/>
    <property type="evidence" value="ECO:0007669"/>
    <property type="project" value="InterPro"/>
</dbReference>
<dbReference type="SUPFAM" id="SSF54862">
    <property type="entry name" value="4Fe-4S ferredoxins"/>
    <property type="match status" value="3"/>
</dbReference>
<sequence>MIVVNQEDCIKCGACEGTCPSTAIQLQGQKIVNCDICGGEPKCVDICPNNALNAEELIIDEHGEPQLRILFNPAKCDQCGDCVDICPQGTLKIDDEEKLPLQGYCVMCQKCVNVCPVEVIGIPGIVEPKSRDLNIEGATFIQGCVGCSRCVEECPVDAISLDKIGGEISIDEDTCIKCGVCSQTCPWDAVFISGKRPDKRSKTINEFAVDADTCIGCKACVDACPGNFIAGKDANLTVELPNNCPACGLCENVCPVNAIELDITLGDAKPVNEEGVVNNPEKCAMDGSCTAACPTEAIRVVTNDGIKLPENVEADEDPSYNMCVRCGACAAICPEGALALTPIEKLHNGEIVVKDRIQFNPSKCNQCGDCIDACPYDMLKLKDEGALPLAGFCTLCEQCIQHCPNQAIEFK</sequence>
<feature type="domain" description="4Fe-4S ferredoxin-type" evidence="6">
    <location>
        <begin position="236"/>
        <end position="264"/>
    </location>
</feature>
<dbReference type="CDD" id="cd10549">
    <property type="entry name" value="MtMvhB_like"/>
    <property type="match status" value="2"/>
</dbReference>
<organism evidence="7 8">
    <name type="scientific">Methanobrevibacter curvatus</name>
    <dbReference type="NCBI Taxonomy" id="49547"/>
    <lineage>
        <taxon>Archaea</taxon>
        <taxon>Methanobacteriati</taxon>
        <taxon>Methanobacteriota</taxon>
        <taxon>Methanomada group</taxon>
        <taxon>Methanobacteria</taxon>
        <taxon>Methanobacteriales</taxon>
        <taxon>Methanobacteriaceae</taxon>
        <taxon>Methanobrevibacter</taxon>
    </lineage>
</organism>
<feature type="domain" description="4Fe-4S ferredoxin-type" evidence="6">
    <location>
        <begin position="97"/>
        <end position="125"/>
    </location>
</feature>
<dbReference type="InterPro" id="IPR017900">
    <property type="entry name" value="4Fe4S_Fe_S_CS"/>
</dbReference>
<dbReference type="Proteomes" id="UP000077245">
    <property type="component" value="Unassembled WGS sequence"/>
</dbReference>
<feature type="domain" description="4Fe-4S ferredoxin-type" evidence="6">
    <location>
        <begin position="355"/>
        <end position="384"/>
    </location>
</feature>
<keyword evidence="8" id="KW-1185">Reference proteome</keyword>
<keyword evidence="2" id="KW-0004">4Fe-4S</keyword>
<feature type="domain" description="4Fe-4S ferredoxin-type" evidence="6">
    <location>
        <begin position="166"/>
        <end position="195"/>
    </location>
</feature>
<dbReference type="InterPro" id="IPR017896">
    <property type="entry name" value="4Fe4S_Fe-S-bd"/>
</dbReference>
<name>A0A165ZQG9_9EURY</name>
<feature type="domain" description="4Fe-4S ferredoxin-type" evidence="6">
    <location>
        <begin position="205"/>
        <end position="234"/>
    </location>
</feature>
<comment type="cofactor">
    <cofactor evidence="1">
        <name>[4Fe-4S] cluster</name>
        <dbReference type="ChEBI" id="CHEBI:49883"/>
    </cofactor>
</comment>
<dbReference type="Pfam" id="PF14697">
    <property type="entry name" value="Fer4_21"/>
    <property type="match status" value="1"/>
</dbReference>
<dbReference type="PRINTS" id="PR00352">
    <property type="entry name" value="3FE4SFRDOXIN"/>
</dbReference>
<dbReference type="EC" id="1.2.1.58" evidence="7"/>
<feature type="domain" description="4Fe-4S ferredoxin-type" evidence="6">
    <location>
        <begin position="136"/>
        <end position="164"/>
    </location>
</feature>
<keyword evidence="3" id="KW-0479">Metal-binding</keyword>
<evidence type="ECO:0000256" key="3">
    <source>
        <dbReference type="ARBA" id="ARBA00022723"/>
    </source>
</evidence>
<protein>
    <submittedName>
        <fullName evidence="7">NADH-dependent phenylglyoxylate dehydrogenase subunit beta</fullName>
        <ecNumber evidence="7">1.2.1.58</ecNumber>
    </submittedName>
</protein>
<dbReference type="PROSITE" id="PS00198">
    <property type="entry name" value="4FE4S_FER_1"/>
    <property type="match status" value="6"/>
</dbReference>
<feature type="domain" description="4Fe-4S ferredoxin-type" evidence="6">
    <location>
        <begin position="274"/>
        <end position="303"/>
    </location>
</feature>
<keyword evidence="5" id="KW-0411">Iron-sulfur</keyword>
<dbReference type="Pfam" id="PF12838">
    <property type="entry name" value="Fer4_7"/>
    <property type="match status" value="3"/>
</dbReference>
<evidence type="ECO:0000256" key="5">
    <source>
        <dbReference type="ARBA" id="ARBA00023014"/>
    </source>
</evidence>